<dbReference type="Pfam" id="PF16395">
    <property type="entry name" value="DUF5004"/>
    <property type="match status" value="1"/>
</dbReference>
<dbReference type="AlphaFoldDB" id="A0A1I6S7R8"/>
<protein>
    <submittedName>
        <fullName evidence="1">Lipocalin-like domain-containing protein</fullName>
    </submittedName>
</protein>
<evidence type="ECO:0000313" key="2">
    <source>
        <dbReference type="Proteomes" id="UP000183209"/>
    </source>
</evidence>
<organism evidence="1 2">
    <name type="scientific">Zhouia amylolytica</name>
    <dbReference type="NCBI Taxonomy" id="376730"/>
    <lineage>
        <taxon>Bacteria</taxon>
        <taxon>Pseudomonadati</taxon>
        <taxon>Bacteroidota</taxon>
        <taxon>Flavobacteriia</taxon>
        <taxon>Flavobacteriales</taxon>
        <taxon>Flavobacteriaceae</taxon>
        <taxon>Zhouia</taxon>
    </lineage>
</organism>
<dbReference type="InterPro" id="IPR032168">
    <property type="entry name" value="DUF5004"/>
</dbReference>
<evidence type="ECO:0000313" key="1">
    <source>
        <dbReference type="EMBL" id="SFS72920.1"/>
    </source>
</evidence>
<name>A0A1I6S7R8_9FLAO</name>
<reference evidence="1 2" key="1">
    <citation type="submission" date="2016-10" db="EMBL/GenBank/DDBJ databases">
        <authorList>
            <person name="de Groot N.N."/>
        </authorList>
    </citation>
    <scope>NUCLEOTIDE SEQUENCE [LARGE SCALE GENOMIC DNA]</scope>
    <source>
        <strain evidence="1 2">CGMCC 1.6114</strain>
    </source>
</reference>
<dbReference type="PROSITE" id="PS51257">
    <property type="entry name" value="PROKAR_LIPOPROTEIN"/>
    <property type="match status" value="1"/>
</dbReference>
<gene>
    <name evidence="1" type="ORF">SAMN04487906_1460</name>
</gene>
<proteinExistence type="predicted"/>
<accession>A0A1I6S7R8</accession>
<dbReference type="Proteomes" id="UP000183209">
    <property type="component" value="Unassembled WGS sequence"/>
</dbReference>
<dbReference type="EMBL" id="FPAG01000004">
    <property type="protein sequence ID" value="SFS72920.1"/>
    <property type="molecule type" value="Genomic_DNA"/>
</dbReference>
<sequence>MNLKRVSLPVLLMLGGVMLSCDSNDDISCAEDFTGDLTTSEEVLVGEWNLSAVVAEDEIDLSDDEVENPTTNLLSQYTACQKDVAYIFDAERNFTIEQSYNVADCAEKGQLAGTWMLNGEALNLVYACSRLSTGIDIHAEGTTFSFTGIENIQDINGQIIETTVTYTYTKQLEN</sequence>